<dbReference type="InterPro" id="IPR036188">
    <property type="entry name" value="FAD/NAD-bd_sf"/>
</dbReference>
<sequence>MTQADYVIVGAGSAGCAVAYRLAEAGKSVLIVEHGGTDAGPFIQMPGALSYPMNMKRYDWGYVSEPEPHLGGRQLACPRGKVIGGSSSINGMVYVRGHALDYDHWEDSGAAGWGYADVLPYFHRMETWHDGGHGGDPAWRGTDGPLHVTRGRRENPLYHAFVEAGRQAGYPVTGDYNGRQQEGFGPMEQTVYKGRRWSAANAYLKPALKRENCDLVRGLVERIEITEGRATGVVLADGRVIHARAEVILAASSINSPKILMLSGIGPAQHLAEHGISVVADRPGVGGNLQDHLEMYIQMAAAQPITLYKYWNLFGKAMVGAQWLFTKTGLGATNNFESAGFIRSRAGVQYPDIQFHFLPIAVRYDGQAAAEGHGFQAHVGPMRSQSRGRVSLRSSDPAADPLIRFNYMSTQQDWEDFRACIRLTREIFAQDAFKPFVKHEIQPGDAVQSDDALDDAIREHAESAYHPCGTCRMGRADDPDAVVDPEGRVIGVDQLRVVDSSVFPQITNGNLNGPSIMTGEKMADHILGRAPLPPSNAEPWVNPAWETSQR</sequence>
<accession>A0A4S4NCP6</accession>
<comment type="catalytic activity">
    <reaction evidence="9">
        <text>choline + A = betaine aldehyde + AH2</text>
        <dbReference type="Rhea" id="RHEA:17433"/>
        <dbReference type="ChEBI" id="CHEBI:13193"/>
        <dbReference type="ChEBI" id="CHEBI:15354"/>
        <dbReference type="ChEBI" id="CHEBI:15710"/>
        <dbReference type="ChEBI" id="CHEBI:17499"/>
        <dbReference type="EC" id="1.1.99.1"/>
    </reaction>
</comment>
<dbReference type="PANTHER" id="PTHR11552">
    <property type="entry name" value="GLUCOSE-METHANOL-CHOLINE GMC OXIDOREDUCTASE"/>
    <property type="match status" value="1"/>
</dbReference>
<dbReference type="SUPFAM" id="SSF54373">
    <property type="entry name" value="FAD-linked reductases, C-terminal domain"/>
    <property type="match status" value="1"/>
</dbReference>
<dbReference type="SUPFAM" id="SSF51905">
    <property type="entry name" value="FAD/NAD(P)-binding domain"/>
    <property type="match status" value="1"/>
</dbReference>
<dbReference type="EMBL" id="SRKY01000003">
    <property type="protein sequence ID" value="THH35811.1"/>
    <property type="molecule type" value="Genomic_DNA"/>
</dbReference>
<dbReference type="EC" id="1.1.99.1" evidence="6 9"/>
<dbReference type="UniPathway" id="UPA00529">
    <property type="reaction ID" value="UER00385"/>
</dbReference>
<dbReference type="GO" id="GO:0050660">
    <property type="term" value="F:flavin adenine dinucleotide binding"/>
    <property type="evidence" value="ECO:0007669"/>
    <property type="project" value="InterPro"/>
</dbReference>
<dbReference type="Pfam" id="PF00732">
    <property type="entry name" value="GMC_oxred_N"/>
    <property type="match status" value="1"/>
</dbReference>
<feature type="domain" description="Glucose-methanol-choline oxidoreductase N-terminal" evidence="10">
    <location>
        <begin position="80"/>
        <end position="103"/>
    </location>
</feature>
<reference evidence="12 13" key="1">
    <citation type="submission" date="2019-04" db="EMBL/GenBank/DDBJ databases">
        <title>Shimia ponticola sp. nov., isolated from seawater.</title>
        <authorList>
            <person name="Kim Y.-O."/>
            <person name="Yoon J.-H."/>
        </authorList>
    </citation>
    <scope>NUCLEOTIDE SEQUENCE [LARGE SCALE GENOMIC DNA]</scope>
    <source>
        <strain evidence="12 13">MYP11</strain>
    </source>
</reference>
<evidence type="ECO:0000256" key="1">
    <source>
        <dbReference type="ARBA" id="ARBA00001974"/>
    </source>
</evidence>
<dbReference type="RefSeq" id="WP_136463280.1">
    <property type="nucleotide sequence ID" value="NZ_SRKY01000003.1"/>
</dbReference>
<organism evidence="12 13">
    <name type="scientific">Aliishimia ponticola</name>
    <dbReference type="NCBI Taxonomy" id="2499833"/>
    <lineage>
        <taxon>Bacteria</taxon>
        <taxon>Pseudomonadati</taxon>
        <taxon>Pseudomonadota</taxon>
        <taxon>Alphaproteobacteria</taxon>
        <taxon>Rhodobacterales</taxon>
        <taxon>Paracoccaceae</taxon>
        <taxon>Aliishimia</taxon>
    </lineage>
</organism>
<evidence type="ECO:0000256" key="2">
    <source>
        <dbReference type="ARBA" id="ARBA00010790"/>
    </source>
</evidence>
<dbReference type="Pfam" id="PF05199">
    <property type="entry name" value="GMC_oxred_C"/>
    <property type="match status" value="1"/>
</dbReference>
<dbReference type="GO" id="GO:0008812">
    <property type="term" value="F:choline dehydrogenase activity"/>
    <property type="evidence" value="ECO:0007669"/>
    <property type="project" value="UniProtKB-UniRule"/>
</dbReference>
<dbReference type="OrthoDB" id="9785276at2"/>
<keyword evidence="3 8" id="KW-0285">Flavoprotein</keyword>
<keyword evidence="5 12" id="KW-0560">Oxidoreductase</keyword>
<evidence type="ECO:0000259" key="11">
    <source>
        <dbReference type="PROSITE" id="PS00624"/>
    </source>
</evidence>
<keyword evidence="4 7" id="KW-0274">FAD</keyword>
<comment type="similarity">
    <text evidence="2 8">Belongs to the GMC oxidoreductase family.</text>
</comment>
<evidence type="ECO:0000256" key="3">
    <source>
        <dbReference type="ARBA" id="ARBA00022630"/>
    </source>
</evidence>
<dbReference type="InterPro" id="IPR007867">
    <property type="entry name" value="GMC_OxRtase_C"/>
</dbReference>
<evidence type="ECO:0000259" key="10">
    <source>
        <dbReference type="PROSITE" id="PS00623"/>
    </source>
</evidence>
<dbReference type="AlphaFoldDB" id="A0A4S4NCP6"/>
<gene>
    <name evidence="12" type="primary">betA</name>
    <name evidence="12" type="ORF">E4Z66_12060</name>
</gene>
<comment type="caution">
    <text evidence="12">The sequence shown here is derived from an EMBL/GenBank/DDBJ whole genome shotgun (WGS) entry which is preliminary data.</text>
</comment>
<dbReference type="NCBIfam" id="TIGR01810">
    <property type="entry name" value="betA"/>
    <property type="match status" value="1"/>
</dbReference>
<dbReference type="GO" id="GO:0019285">
    <property type="term" value="P:glycine betaine biosynthetic process from choline"/>
    <property type="evidence" value="ECO:0007669"/>
    <property type="project" value="UniProtKB-UniRule"/>
</dbReference>
<comment type="pathway">
    <text evidence="9">Amine and polyamine biosynthesis; betaine biosynthesis via choline pathway; betaine aldehyde from choline (cytochrome c reductase route): step 1/1.</text>
</comment>
<feature type="binding site" evidence="7">
    <location>
        <position position="220"/>
    </location>
    <ligand>
        <name>FAD</name>
        <dbReference type="ChEBI" id="CHEBI:57692"/>
    </ligand>
</feature>
<evidence type="ECO:0000256" key="5">
    <source>
        <dbReference type="ARBA" id="ARBA00023002"/>
    </source>
</evidence>
<evidence type="ECO:0000256" key="8">
    <source>
        <dbReference type="RuleBase" id="RU003968"/>
    </source>
</evidence>
<evidence type="ECO:0000313" key="13">
    <source>
        <dbReference type="Proteomes" id="UP000306602"/>
    </source>
</evidence>
<dbReference type="PIRSF" id="PIRSF000137">
    <property type="entry name" value="Alcohol_oxidase"/>
    <property type="match status" value="1"/>
</dbReference>
<evidence type="ECO:0000313" key="12">
    <source>
        <dbReference type="EMBL" id="THH35811.1"/>
    </source>
</evidence>
<proteinExistence type="inferred from homology"/>
<evidence type="ECO:0000256" key="4">
    <source>
        <dbReference type="ARBA" id="ARBA00022827"/>
    </source>
</evidence>
<evidence type="ECO:0000256" key="9">
    <source>
        <dbReference type="RuleBase" id="RU003969"/>
    </source>
</evidence>
<dbReference type="PROSITE" id="PS00624">
    <property type="entry name" value="GMC_OXRED_2"/>
    <property type="match status" value="1"/>
</dbReference>
<protein>
    <recommendedName>
        <fullName evidence="6 9">Choline dehydrogenase</fullName>
        <ecNumber evidence="6 9">1.1.99.1</ecNumber>
    </recommendedName>
</protein>
<dbReference type="NCBIfam" id="NF002550">
    <property type="entry name" value="PRK02106.1"/>
    <property type="match status" value="1"/>
</dbReference>
<dbReference type="PANTHER" id="PTHR11552:SF147">
    <property type="entry name" value="CHOLINE DEHYDROGENASE, MITOCHONDRIAL"/>
    <property type="match status" value="1"/>
</dbReference>
<feature type="binding site" evidence="7">
    <location>
        <position position="82"/>
    </location>
    <ligand>
        <name>FAD</name>
        <dbReference type="ChEBI" id="CHEBI:57692"/>
    </ligand>
</feature>
<dbReference type="Gene3D" id="3.50.50.60">
    <property type="entry name" value="FAD/NAD(P)-binding domain"/>
    <property type="match status" value="1"/>
</dbReference>
<feature type="binding site" evidence="7">
    <location>
        <begin position="90"/>
        <end position="93"/>
    </location>
    <ligand>
        <name>FAD</name>
        <dbReference type="ChEBI" id="CHEBI:57692"/>
    </ligand>
</feature>
<dbReference type="InterPro" id="IPR000172">
    <property type="entry name" value="GMC_OxRdtase_N"/>
</dbReference>
<dbReference type="PROSITE" id="PS00623">
    <property type="entry name" value="GMC_OXRED_1"/>
    <property type="match status" value="1"/>
</dbReference>
<evidence type="ECO:0000256" key="7">
    <source>
        <dbReference type="PIRSR" id="PIRSR000137-2"/>
    </source>
</evidence>
<evidence type="ECO:0000256" key="6">
    <source>
        <dbReference type="NCBIfam" id="TIGR01810"/>
    </source>
</evidence>
<feature type="domain" description="Glucose-methanol-choline oxidoreductase N-terminal" evidence="11">
    <location>
        <begin position="252"/>
        <end position="266"/>
    </location>
</feature>
<dbReference type="Gene3D" id="3.30.560.10">
    <property type="entry name" value="Glucose Oxidase, domain 3"/>
    <property type="match status" value="1"/>
</dbReference>
<dbReference type="Proteomes" id="UP000306602">
    <property type="component" value="Unassembled WGS sequence"/>
</dbReference>
<comment type="cofactor">
    <cofactor evidence="1 7">
        <name>FAD</name>
        <dbReference type="ChEBI" id="CHEBI:57692"/>
    </cofactor>
</comment>
<name>A0A4S4NCP6_9RHOB</name>
<dbReference type="InterPro" id="IPR011533">
    <property type="entry name" value="BetA"/>
</dbReference>
<keyword evidence="13" id="KW-1185">Reference proteome</keyword>
<dbReference type="InterPro" id="IPR012132">
    <property type="entry name" value="GMC_OxRdtase"/>
</dbReference>